<keyword evidence="1 10" id="KW-1003">Cell membrane</keyword>
<comment type="subunit">
    <text evidence="10">Probably interacts with PlsX.</text>
</comment>
<evidence type="ECO:0000256" key="3">
    <source>
        <dbReference type="ARBA" id="ARBA00022679"/>
    </source>
</evidence>
<feature type="transmembrane region" description="Helical" evidence="10">
    <location>
        <begin position="169"/>
        <end position="187"/>
    </location>
</feature>
<gene>
    <name evidence="10" type="primary">plsY</name>
    <name evidence="11" type="ORF">IRY55_09165</name>
</gene>
<comment type="pathway">
    <text evidence="10">Lipid metabolism; phospholipid metabolism.</text>
</comment>
<feature type="transmembrane region" description="Helical" evidence="10">
    <location>
        <begin position="89"/>
        <end position="109"/>
    </location>
</feature>
<protein>
    <recommendedName>
        <fullName evidence="10">Glycerol-3-phosphate acyltransferase</fullName>
    </recommendedName>
    <alternativeName>
        <fullName evidence="10">Acyl-PO4 G3P acyltransferase</fullName>
    </alternativeName>
    <alternativeName>
        <fullName evidence="10">Acyl-phosphate--glycerol-3-phosphate acyltransferase</fullName>
    </alternativeName>
    <alternativeName>
        <fullName evidence="10">G3P acyltransferase</fullName>
        <shortName evidence="10">GPAT</shortName>
        <ecNumber evidence="10">2.3.1.275</ecNumber>
    </alternativeName>
    <alternativeName>
        <fullName evidence="10">Lysophosphatidic acid synthase</fullName>
        <shortName evidence="10">LPA synthase</shortName>
    </alternativeName>
</protein>
<dbReference type="EC" id="2.3.1.275" evidence="10"/>
<accession>A0A8J7KCI6</accession>
<keyword evidence="5 10" id="KW-1133">Transmembrane helix</keyword>
<dbReference type="SMART" id="SM01207">
    <property type="entry name" value="G3P_acyltransf"/>
    <property type="match status" value="1"/>
</dbReference>
<feature type="transmembrane region" description="Helical" evidence="10">
    <location>
        <begin position="54"/>
        <end position="77"/>
    </location>
</feature>
<dbReference type="GO" id="GO:0005886">
    <property type="term" value="C:plasma membrane"/>
    <property type="evidence" value="ECO:0007669"/>
    <property type="project" value="UniProtKB-SubCell"/>
</dbReference>
<evidence type="ECO:0000256" key="10">
    <source>
        <dbReference type="HAMAP-Rule" id="MF_01043"/>
    </source>
</evidence>
<keyword evidence="3 10" id="KW-0808">Transferase</keyword>
<evidence type="ECO:0000256" key="1">
    <source>
        <dbReference type="ARBA" id="ARBA00022475"/>
    </source>
</evidence>
<evidence type="ECO:0000256" key="7">
    <source>
        <dbReference type="ARBA" id="ARBA00023136"/>
    </source>
</evidence>
<dbReference type="HAMAP" id="MF_01043">
    <property type="entry name" value="PlsY"/>
    <property type="match status" value="1"/>
</dbReference>
<comment type="similarity">
    <text evidence="10">Belongs to the PlsY family.</text>
</comment>
<feature type="transmembrane region" description="Helical" evidence="10">
    <location>
        <begin position="129"/>
        <end position="162"/>
    </location>
</feature>
<sequence>MLIVWSCLSIAIGYLFGSLHGSVLASRLSGRNLKELGTKNAGASNAFIELGKGYGMLVAIVDISKGAIAIGTMAILLHQFSSVEPNSLFFLYILTGTFAVIGHNFPIWMKFNGGKGTATMIGMMLALDWHWGLFALITFLIITWLTDYIVIGGLMLYLVLIVETLTKHSVMSFWVALGLLAVMIYQHRENFERIHLKTEKRVSAAFRSK</sequence>
<organism evidence="11 12">
    <name type="scientific">Savagea serpentis</name>
    <dbReference type="NCBI Taxonomy" id="2785297"/>
    <lineage>
        <taxon>Bacteria</taxon>
        <taxon>Bacillati</taxon>
        <taxon>Bacillota</taxon>
        <taxon>Bacilli</taxon>
        <taxon>Bacillales</taxon>
        <taxon>Caryophanaceae</taxon>
        <taxon>Savagea</taxon>
    </lineage>
</organism>
<dbReference type="InterPro" id="IPR003811">
    <property type="entry name" value="G3P_acylTferase_PlsY"/>
</dbReference>
<dbReference type="AlphaFoldDB" id="A0A8J7KCI6"/>
<evidence type="ECO:0000256" key="5">
    <source>
        <dbReference type="ARBA" id="ARBA00022989"/>
    </source>
</evidence>
<keyword evidence="12" id="KW-1185">Reference proteome</keyword>
<dbReference type="PANTHER" id="PTHR30309">
    <property type="entry name" value="INNER MEMBRANE PROTEIN YGIH"/>
    <property type="match status" value="1"/>
</dbReference>
<keyword evidence="7 10" id="KW-0472">Membrane</keyword>
<dbReference type="Pfam" id="PF02660">
    <property type="entry name" value="G3P_acyltransf"/>
    <property type="match status" value="1"/>
</dbReference>
<evidence type="ECO:0000256" key="6">
    <source>
        <dbReference type="ARBA" id="ARBA00023098"/>
    </source>
</evidence>
<dbReference type="EMBL" id="JADKPV010000004">
    <property type="protein sequence ID" value="MBF4501532.1"/>
    <property type="molecule type" value="Genomic_DNA"/>
</dbReference>
<name>A0A8J7KCI6_9BACL</name>
<evidence type="ECO:0000256" key="4">
    <source>
        <dbReference type="ARBA" id="ARBA00022692"/>
    </source>
</evidence>
<comment type="subcellular location">
    <subcellularLocation>
        <location evidence="10">Cell membrane</location>
        <topology evidence="10">Multi-pass membrane protein</topology>
    </subcellularLocation>
</comment>
<dbReference type="UniPathway" id="UPA00085"/>
<dbReference type="Proteomes" id="UP000622653">
    <property type="component" value="Unassembled WGS sequence"/>
</dbReference>
<keyword evidence="4 10" id="KW-0812">Transmembrane</keyword>
<evidence type="ECO:0000256" key="8">
    <source>
        <dbReference type="ARBA" id="ARBA00023209"/>
    </source>
</evidence>
<dbReference type="GO" id="GO:0008654">
    <property type="term" value="P:phospholipid biosynthetic process"/>
    <property type="evidence" value="ECO:0007669"/>
    <property type="project" value="UniProtKB-UniRule"/>
</dbReference>
<keyword evidence="9 10" id="KW-1208">Phospholipid metabolism</keyword>
<evidence type="ECO:0000313" key="12">
    <source>
        <dbReference type="Proteomes" id="UP000622653"/>
    </source>
</evidence>
<keyword evidence="8 10" id="KW-0594">Phospholipid biosynthesis</keyword>
<evidence type="ECO:0000256" key="2">
    <source>
        <dbReference type="ARBA" id="ARBA00022516"/>
    </source>
</evidence>
<proteinExistence type="inferred from homology"/>
<comment type="function">
    <text evidence="10">Catalyzes the transfer of an acyl group from acyl-phosphate (acyl-PO(4)) to glycerol-3-phosphate (G3P) to form lysophosphatidic acid (LPA). This enzyme utilizes acyl-phosphate as fatty acyl donor, but not acyl-CoA or acyl-ACP.</text>
</comment>
<dbReference type="GO" id="GO:0043772">
    <property type="term" value="F:acyl-phosphate glycerol-3-phosphate acyltransferase activity"/>
    <property type="evidence" value="ECO:0007669"/>
    <property type="project" value="UniProtKB-UniRule"/>
</dbReference>
<comment type="catalytic activity">
    <reaction evidence="10">
        <text>an acyl phosphate + sn-glycerol 3-phosphate = a 1-acyl-sn-glycero-3-phosphate + phosphate</text>
        <dbReference type="Rhea" id="RHEA:34075"/>
        <dbReference type="ChEBI" id="CHEBI:43474"/>
        <dbReference type="ChEBI" id="CHEBI:57597"/>
        <dbReference type="ChEBI" id="CHEBI:57970"/>
        <dbReference type="ChEBI" id="CHEBI:59918"/>
        <dbReference type="EC" id="2.3.1.275"/>
    </reaction>
</comment>
<keyword evidence="6 10" id="KW-0443">Lipid metabolism</keyword>
<reference evidence="11" key="1">
    <citation type="submission" date="2020-11" db="EMBL/GenBank/DDBJ databases">
        <title>Multidrug resistant novel bacterium Savagea serpentis sp. nov., isolated from the scats of a vine snake (Ahaetulla nasuta).</title>
        <authorList>
            <person name="Venkata Ramana V."/>
            <person name="Vikas Patil S."/>
            <person name="Yogita Lugani V."/>
        </authorList>
    </citation>
    <scope>NUCLEOTIDE SEQUENCE</scope>
    <source>
        <strain evidence="11">SN6</strain>
    </source>
</reference>
<keyword evidence="2 10" id="KW-0444">Lipid biosynthesis</keyword>
<comment type="caution">
    <text evidence="11">The sequence shown here is derived from an EMBL/GenBank/DDBJ whole genome shotgun (WGS) entry which is preliminary data.</text>
</comment>
<evidence type="ECO:0000313" key="11">
    <source>
        <dbReference type="EMBL" id="MBF4501532.1"/>
    </source>
</evidence>
<evidence type="ECO:0000256" key="9">
    <source>
        <dbReference type="ARBA" id="ARBA00023264"/>
    </source>
</evidence>
<keyword evidence="11" id="KW-0012">Acyltransferase</keyword>
<dbReference type="PANTHER" id="PTHR30309:SF0">
    <property type="entry name" value="GLYCEROL-3-PHOSPHATE ACYLTRANSFERASE-RELATED"/>
    <property type="match status" value="1"/>
</dbReference>